<dbReference type="RefSeq" id="WP_281455875.1">
    <property type="nucleotide sequence ID" value="NZ_JASAOF010000006.1"/>
</dbReference>
<gene>
    <name evidence="1" type="ORF">QFW96_13055</name>
</gene>
<keyword evidence="2" id="KW-1185">Reference proteome</keyword>
<reference evidence="1 2" key="1">
    <citation type="submission" date="2023-04" db="EMBL/GenBank/DDBJ databases">
        <title>Draft genome sequence of Saccharopolyspora sp. TS4A08 isolated from sweet potato rhizospheric soil.</title>
        <authorList>
            <person name="Suksaard P."/>
            <person name="Duangmal K."/>
        </authorList>
    </citation>
    <scope>NUCLEOTIDE SEQUENCE [LARGE SCALE GENOMIC DNA]</scope>
    <source>
        <strain evidence="1 2">TS4A08</strain>
    </source>
</reference>
<sequence length="112" mass="12568">MSTPVEHPLEGLYQVRDVLEAAVAGVQRQEPERVGDQLGCYAAVNTSILYEFRALADLLREKISDSKRPAVRVAHEELGDVVDLFDVIIAYVDRHQPTINELRHQDMREAGG</sequence>
<protein>
    <recommendedName>
        <fullName evidence="3">NTP pyrophosphohydrolase MazG putative catalytic core domain-containing protein</fullName>
    </recommendedName>
</protein>
<proteinExistence type="predicted"/>
<organism evidence="1 2">
    <name type="scientific">Saccharopolyspora ipomoeae</name>
    <dbReference type="NCBI Taxonomy" id="3042027"/>
    <lineage>
        <taxon>Bacteria</taxon>
        <taxon>Bacillati</taxon>
        <taxon>Actinomycetota</taxon>
        <taxon>Actinomycetes</taxon>
        <taxon>Pseudonocardiales</taxon>
        <taxon>Pseudonocardiaceae</taxon>
        <taxon>Saccharopolyspora</taxon>
    </lineage>
</organism>
<evidence type="ECO:0000313" key="2">
    <source>
        <dbReference type="Proteomes" id="UP001237595"/>
    </source>
</evidence>
<accession>A0ABT6PNF9</accession>
<dbReference type="EMBL" id="JASAOF010000006">
    <property type="protein sequence ID" value="MDI2029552.1"/>
    <property type="molecule type" value="Genomic_DNA"/>
</dbReference>
<dbReference type="Proteomes" id="UP001237595">
    <property type="component" value="Unassembled WGS sequence"/>
</dbReference>
<comment type="caution">
    <text evidence="1">The sequence shown here is derived from an EMBL/GenBank/DDBJ whole genome shotgun (WGS) entry which is preliminary data.</text>
</comment>
<evidence type="ECO:0000313" key="1">
    <source>
        <dbReference type="EMBL" id="MDI2029552.1"/>
    </source>
</evidence>
<evidence type="ECO:0008006" key="3">
    <source>
        <dbReference type="Google" id="ProtNLM"/>
    </source>
</evidence>
<name>A0ABT6PNF9_9PSEU</name>